<dbReference type="OrthoDB" id="9803735at2"/>
<dbReference type="PANTHER" id="PTHR30126">
    <property type="entry name" value="HTH-TYPE TRANSCRIPTIONAL REGULATOR"/>
    <property type="match status" value="1"/>
</dbReference>
<dbReference type="SUPFAM" id="SSF53850">
    <property type="entry name" value="Periplasmic binding protein-like II"/>
    <property type="match status" value="1"/>
</dbReference>
<evidence type="ECO:0000256" key="2">
    <source>
        <dbReference type="ARBA" id="ARBA00023015"/>
    </source>
</evidence>
<dbReference type="RefSeq" id="WP_121164783.1">
    <property type="nucleotide sequence ID" value="NZ_RAPE01000001.1"/>
</dbReference>
<accession>A0A3A8B6X4</accession>
<dbReference type="FunFam" id="1.10.10.10:FF:000001">
    <property type="entry name" value="LysR family transcriptional regulator"/>
    <property type="match status" value="1"/>
</dbReference>
<dbReference type="GO" id="GO:0003700">
    <property type="term" value="F:DNA-binding transcription factor activity"/>
    <property type="evidence" value="ECO:0007669"/>
    <property type="project" value="InterPro"/>
</dbReference>
<keyword evidence="4" id="KW-0804">Transcription</keyword>
<gene>
    <name evidence="6" type="ORF">D6850_06215</name>
</gene>
<keyword evidence="7" id="KW-1185">Reference proteome</keyword>
<dbReference type="Pfam" id="PF00126">
    <property type="entry name" value="HTH_1"/>
    <property type="match status" value="1"/>
</dbReference>
<comment type="similarity">
    <text evidence="1">Belongs to the LysR transcriptional regulatory family.</text>
</comment>
<dbReference type="PROSITE" id="PS50931">
    <property type="entry name" value="HTH_LYSR"/>
    <property type="match status" value="1"/>
</dbReference>
<dbReference type="InterPro" id="IPR000847">
    <property type="entry name" value="LysR_HTH_N"/>
</dbReference>
<dbReference type="InterPro" id="IPR036390">
    <property type="entry name" value="WH_DNA-bd_sf"/>
</dbReference>
<dbReference type="InterPro" id="IPR005119">
    <property type="entry name" value="LysR_subst-bd"/>
</dbReference>
<comment type="caution">
    <text evidence="6">The sequence shown here is derived from an EMBL/GenBank/DDBJ whole genome shotgun (WGS) entry which is preliminary data.</text>
</comment>
<dbReference type="Proteomes" id="UP000281128">
    <property type="component" value="Unassembled WGS sequence"/>
</dbReference>
<keyword evidence="2" id="KW-0805">Transcription regulation</keyword>
<evidence type="ECO:0000256" key="4">
    <source>
        <dbReference type="ARBA" id="ARBA00023163"/>
    </source>
</evidence>
<dbReference type="Gene3D" id="1.10.10.10">
    <property type="entry name" value="Winged helix-like DNA-binding domain superfamily/Winged helix DNA-binding domain"/>
    <property type="match status" value="1"/>
</dbReference>
<keyword evidence="3" id="KW-0238">DNA-binding</keyword>
<organism evidence="6 7">
    <name type="scientific">Roseovarius spongiae</name>
    <dbReference type="NCBI Taxonomy" id="2320272"/>
    <lineage>
        <taxon>Bacteria</taxon>
        <taxon>Pseudomonadati</taxon>
        <taxon>Pseudomonadota</taxon>
        <taxon>Alphaproteobacteria</taxon>
        <taxon>Rhodobacterales</taxon>
        <taxon>Roseobacteraceae</taxon>
        <taxon>Roseovarius</taxon>
    </lineage>
</organism>
<dbReference type="Gene3D" id="3.40.190.290">
    <property type="match status" value="1"/>
</dbReference>
<dbReference type="GO" id="GO:0000976">
    <property type="term" value="F:transcription cis-regulatory region binding"/>
    <property type="evidence" value="ECO:0007669"/>
    <property type="project" value="TreeGrafter"/>
</dbReference>
<evidence type="ECO:0000256" key="1">
    <source>
        <dbReference type="ARBA" id="ARBA00009437"/>
    </source>
</evidence>
<dbReference type="SUPFAM" id="SSF46785">
    <property type="entry name" value="Winged helix' DNA-binding domain"/>
    <property type="match status" value="1"/>
</dbReference>
<reference evidence="6 7" key="1">
    <citation type="submission" date="2018-09" db="EMBL/GenBank/DDBJ databases">
        <title>Roseovarius spongiae sp. nov., isolated from a marine sponge.</title>
        <authorList>
            <person name="Zhuang L."/>
            <person name="Luo L."/>
        </authorList>
    </citation>
    <scope>NUCLEOTIDE SEQUENCE [LARGE SCALE GENOMIC DNA]</scope>
    <source>
        <strain evidence="6 7">HN-E21</strain>
    </source>
</reference>
<evidence type="ECO:0000256" key="3">
    <source>
        <dbReference type="ARBA" id="ARBA00023125"/>
    </source>
</evidence>
<dbReference type="AlphaFoldDB" id="A0A3A8B6X4"/>
<evidence type="ECO:0000313" key="7">
    <source>
        <dbReference type="Proteomes" id="UP000281128"/>
    </source>
</evidence>
<dbReference type="EMBL" id="RAPE01000001">
    <property type="protein sequence ID" value="RKF17105.1"/>
    <property type="molecule type" value="Genomic_DNA"/>
</dbReference>
<feature type="domain" description="HTH lysR-type" evidence="5">
    <location>
        <begin position="1"/>
        <end position="58"/>
    </location>
</feature>
<evidence type="ECO:0000259" key="5">
    <source>
        <dbReference type="PROSITE" id="PS50931"/>
    </source>
</evidence>
<dbReference type="PANTHER" id="PTHR30126:SF94">
    <property type="entry name" value="LYSR FAMILY TRANSCRIPTIONAL REGULATOR"/>
    <property type="match status" value="1"/>
</dbReference>
<sequence>MNSTALRSFHAVAKHGGFSAAARALNISQPTLSTQVKALEQRYEVELFSRIGREVRLTPAGTELYRTTMRLHQNEVEAEDLLNSFKGLHSGSLRIAAVGPFHATDIIVALKTRHPRIDISVQFGNSRRSFERLVEYEADVGLIAEVNADPRVETVPYSTHDVVVFVNAQHPFFSRDSISVRELAGEKVVQREVGSTTRTAMETALERHDVGIDVVLDIGSREGIWKAVEQGLGIGFVADFEFVPHPNLRAIPIHDAEIRTQYFLAYLKERRASRLIRTFCDAAGVQPAPVAGDS</sequence>
<name>A0A3A8B6X4_9RHOB</name>
<evidence type="ECO:0000313" key="6">
    <source>
        <dbReference type="EMBL" id="RKF17105.1"/>
    </source>
</evidence>
<dbReference type="CDD" id="cd05466">
    <property type="entry name" value="PBP2_LTTR_substrate"/>
    <property type="match status" value="1"/>
</dbReference>
<dbReference type="Pfam" id="PF03466">
    <property type="entry name" value="LysR_substrate"/>
    <property type="match status" value="1"/>
</dbReference>
<dbReference type="PRINTS" id="PR00039">
    <property type="entry name" value="HTHLYSR"/>
</dbReference>
<proteinExistence type="inferred from homology"/>
<protein>
    <submittedName>
        <fullName evidence="6">LysR family transcriptional regulator</fullName>
    </submittedName>
</protein>
<dbReference type="InterPro" id="IPR036388">
    <property type="entry name" value="WH-like_DNA-bd_sf"/>
</dbReference>